<protein>
    <recommendedName>
        <fullName evidence="3">Cell wall-active antibiotics response LiaF-like C-terminal domain-containing protein</fullName>
    </recommendedName>
</protein>
<evidence type="ECO:0000313" key="1">
    <source>
        <dbReference type="EMBL" id="NEK60077.1"/>
    </source>
</evidence>
<reference evidence="1 2" key="1">
    <citation type="submission" date="2020-02" db="EMBL/GenBank/DDBJ databases">
        <title>Geodermatophilus sabuli CPCC 205279 I12A-02694.</title>
        <authorList>
            <person name="Jiang Z."/>
        </authorList>
    </citation>
    <scope>NUCLEOTIDE SEQUENCE [LARGE SCALE GENOMIC DNA]</scope>
    <source>
        <strain evidence="1 2">I12A-02694</strain>
    </source>
</reference>
<gene>
    <name evidence="1" type="ORF">GCU56_19660</name>
</gene>
<evidence type="ECO:0008006" key="3">
    <source>
        <dbReference type="Google" id="ProtNLM"/>
    </source>
</evidence>
<accession>A0A7K3W883</accession>
<organism evidence="1 2">
    <name type="scientific">Geodermatophilus sabuli</name>
    <dbReference type="NCBI Taxonomy" id="1564158"/>
    <lineage>
        <taxon>Bacteria</taxon>
        <taxon>Bacillati</taxon>
        <taxon>Actinomycetota</taxon>
        <taxon>Actinomycetes</taxon>
        <taxon>Geodermatophilales</taxon>
        <taxon>Geodermatophilaceae</taxon>
        <taxon>Geodermatophilus</taxon>
    </lineage>
</organism>
<name>A0A7K3W883_9ACTN</name>
<sequence length="160" mass="16732">MRTTRSLPPAVRKALPWLLGWGAFQAVLAVTGRLVARRKDEGDEGTAGIRRVVVVGGVQLKPTNPELSRVRLDLVMGGAGLDLTALPRVPGGIDVTVRALMGGVGVEVPAGWRVWWTLRGVGGVGLSEGGRTTRTDDQPGADLRIHADVLFGGVGIDSPG</sequence>
<evidence type="ECO:0000313" key="2">
    <source>
        <dbReference type="Proteomes" id="UP000470246"/>
    </source>
</evidence>
<keyword evidence="2" id="KW-1185">Reference proteome</keyword>
<dbReference type="EMBL" id="JAAGWF010000023">
    <property type="protein sequence ID" value="NEK60077.1"/>
    <property type="molecule type" value="Genomic_DNA"/>
</dbReference>
<dbReference type="AlphaFoldDB" id="A0A7K3W883"/>
<dbReference type="RefSeq" id="WP_163483462.1">
    <property type="nucleotide sequence ID" value="NZ_JAAGWF010000023.1"/>
</dbReference>
<dbReference type="Proteomes" id="UP000470246">
    <property type="component" value="Unassembled WGS sequence"/>
</dbReference>
<proteinExistence type="predicted"/>
<comment type="caution">
    <text evidence="1">The sequence shown here is derived from an EMBL/GenBank/DDBJ whole genome shotgun (WGS) entry which is preliminary data.</text>
</comment>